<dbReference type="Gene3D" id="3.40.50.150">
    <property type="entry name" value="Vaccinia Virus protein VP39"/>
    <property type="match status" value="1"/>
</dbReference>
<dbReference type="PANTHER" id="PTHR42998:SF1">
    <property type="entry name" value="TYPE I RESTRICTION ENZYME HINDI METHYLASE SUBUNIT"/>
    <property type="match status" value="1"/>
</dbReference>
<name>A0A1H4W5K1_9BACT</name>
<dbReference type="InterPro" id="IPR052916">
    <property type="entry name" value="Type-I_RE_MTase_Subunit"/>
</dbReference>
<reference evidence="5 6" key="1">
    <citation type="submission" date="2016-10" db="EMBL/GenBank/DDBJ databases">
        <authorList>
            <person name="de Groot N.N."/>
        </authorList>
    </citation>
    <scope>NUCLEOTIDE SEQUENCE [LARGE SCALE GENOMIC DNA]</scope>
    <source>
        <strain evidence="5 6">AB35.6</strain>
    </source>
</reference>
<dbReference type="OrthoDB" id="9814572at2"/>
<dbReference type="GO" id="GO:0008170">
    <property type="term" value="F:N-methyltransferase activity"/>
    <property type="evidence" value="ECO:0007669"/>
    <property type="project" value="InterPro"/>
</dbReference>
<evidence type="ECO:0000256" key="3">
    <source>
        <dbReference type="ARBA" id="ARBA00023125"/>
    </source>
</evidence>
<gene>
    <name evidence="5" type="ORF">SAMN05443244_4041</name>
</gene>
<dbReference type="Gene3D" id="3.90.220.20">
    <property type="entry name" value="DNA methylase specificity domains"/>
    <property type="match status" value="1"/>
</dbReference>
<dbReference type="InterPro" id="IPR003356">
    <property type="entry name" value="DNA_methylase_A-5"/>
</dbReference>
<dbReference type="GO" id="GO:0003677">
    <property type="term" value="F:DNA binding"/>
    <property type="evidence" value="ECO:0007669"/>
    <property type="project" value="UniProtKB-KW"/>
</dbReference>
<keyword evidence="3" id="KW-0238">DNA-binding</keyword>
<dbReference type="PRINTS" id="PR00507">
    <property type="entry name" value="N12N6MTFRASE"/>
</dbReference>
<proteinExistence type="inferred from homology"/>
<dbReference type="GO" id="GO:0009307">
    <property type="term" value="P:DNA restriction-modification system"/>
    <property type="evidence" value="ECO:0007669"/>
    <property type="project" value="UniProtKB-KW"/>
</dbReference>
<dbReference type="InterPro" id="IPR044946">
    <property type="entry name" value="Restrct_endonuc_typeI_TRD_sf"/>
</dbReference>
<dbReference type="PROSITE" id="PS00092">
    <property type="entry name" value="N6_MTASE"/>
    <property type="match status" value="1"/>
</dbReference>
<keyword evidence="2" id="KW-0680">Restriction system</keyword>
<dbReference type="InterPro" id="IPR029063">
    <property type="entry name" value="SAM-dependent_MTases_sf"/>
</dbReference>
<dbReference type="InterPro" id="IPR002052">
    <property type="entry name" value="DNA_methylase_N6_adenine_CS"/>
</dbReference>
<comment type="similarity">
    <text evidence="1">Belongs to the N(4)/N(6)-methyltransferase family.</text>
</comment>
<dbReference type="AlphaFoldDB" id="A0A1H4W5K1"/>
<dbReference type="Pfam" id="PF02384">
    <property type="entry name" value="N6_Mtase"/>
    <property type="match status" value="1"/>
</dbReference>
<evidence type="ECO:0000256" key="2">
    <source>
        <dbReference type="ARBA" id="ARBA00022747"/>
    </source>
</evidence>
<dbReference type="EMBL" id="FNSD01000002">
    <property type="protein sequence ID" value="SEC88503.1"/>
    <property type="molecule type" value="Genomic_DNA"/>
</dbReference>
<dbReference type="RefSeq" id="WP_074656213.1">
    <property type="nucleotide sequence ID" value="NZ_FNSD01000002.1"/>
</dbReference>
<dbReference type="CDD" id="cd02440">
    <property type="entry name" value="AdoMet_MTases"/>
    <property type="match status" value="1"/>
</dbReference>
<organism evidence="5 6">
    <name type="scientific">Terriglobus roseus</name>
    <dbReference type="NCBI Taxonomy" id="392734"/>
    <lineage>
        <taxon>Bacteria</taxon>
        <taxon>Pseudomonadati</taxon>
        <taxon>Acidobacteriota</taxon>
        <taxon>Terriglobia</taxon>
        <taxon>Terriglobales</taxon>
        <taxon>Acidobacteriaceae</taxon>
        <taxon>Terriglobus</taxon>
    </lineage>
</organism>
<feature type="domain" description="DNA methylase adenine-specific" evidence="4">
    <location>
        <begin position="7"/>
        <end position="273"/>
    </location>
</feature>
<protein>
    <submittedName>
        <fullName evidence="5">Type I restriction enzyme M protein</fullName>
    </submittedName>
</protein>
<dbReference type="PANTHER" id="PTHR42998">
    <property type="entry name" value="TYPE I RESTRICTION ENZYME HINDVIIP M PROTEIN-RELATED"/>
    <property type="match status" value="1"/>
</dbReference>
<dbReference type="SUPFAM" id="SSF53335">
    <property type="entry name" value="S-adenosyl-L-methionine-dependent methyltransferases"/>
    <property type="match status" value="1"/>
</dbReference>
<accession>A0A1H4W5K1</accession>
<dbReference type="GO" id="GO:0032259">
    <property type="term" value="P:methylation"/>
    <property type="evidence" value="ECO:0007669"/>
    <property type="project" value="InterPro"/>
</dbReference>
<evidence type="ECO:0000256" key="1">
    <source>
        <dbReference type="ARBA" id="ARBA00006594"/>
    </source>
</evidence>
<dbReference type="Proteomes" id="UP000182409">
    <property type="component" value="Unassembled WGS sequence"/>
</dbReference>
<evidence type="ECO:0000313" key="6">
    <source>
        <dbReference type="Proteomes" id="UP000182409"/>
    </source>
</evidence>
<evidence type="ECO:0000259" key="4">
    <source>
        <dbReference type="Pfam" id="PF02384"/>
    </source>
</evidence>
<sequence>MSLLPTTSTNHLGQFFTAPYVGEILVSRIKTNPKLVIDLGSGSGVLSSAALRRWRHANLVSVDIDARIATKHPHHFTKAELGRFAHVHADALCLDVSSRIGVRQGSADVAVCNPPYARLRWRKHFDALLDEVGLRVLPASSDIPAELMFIAQNLRLLSPGGQAGIIVPDALISAQKYAPLRRALIREHSVKSVIQLPIGSFRGTEARGHILLLAKQTPSTRTIELIELVKGKGLSRSVHINFDEAEARLDFDYHAVRRADAYSSGIKLADVTEAVSRGTFSSAEIKALQVPTFHLADFAAQDKHRKVHLSGNLSLISEFPKSTVARPGDILLARIGRHLERQLCLVTSGYAVLSDCVYRLEVPRQHRTRVMRYLSSDHGRALLGSAAHGSAARHLSKADLLSMPLDSL</sequence>
<evidence type="ECO:0000313" key="5">
    <source>
        <dbReference type="EMBL" id="SEC88503.1"/>
    </source>
</evidence>